<dbReference type="InterPro" id="IPR011711">
    <property type="entry name" value="GntR_C"/>
</dbReference>
<dbReference type="AlphaFoldDB" id="H5U2A2"/>
<sequence length="245" mass="26886">MLDLSATSAADRVYEEVKELILTNVIAGGELISEGEVAQRCEVSRTPVREAFLRLQAEGWMRLYPKRGALVLPVTDTEARDVVDARILIESHAVRGLVARGLPTGDLVADLRRNLAAHAKVEPDDIADFARVDAQFHQRIVSAGANGVLADFYLGLAERQRRMTTASVHREPTVTPRIIAEHTALVDAIERADADRFTSLLVDHVAGVHRIEDVYAVHATDTTDARTTHAIYADARGTHAEEGQR</sequence>
<comment type="caution">
    <text evidence="5">The sequence shown here is derived from an EMBL/GenBank/DDBJ whole genome shotgun (WGS) entry which is preliminary data.</text>
</comment>
<dbReference type="Gene3D" id="1.10.10.10">
    <property type="entry name" value="Winged helix-like DNA-binding domain superfamily/Winged helix DNA-binding domain"/>
    <property type="match status" value="1"/>
</dbReference>
<dbReference type="PRINTS" id="PR00035">
    <property type="entry name" value="HTHGNTR"/>
</dbReference>
<dbReference type="PROSITE" id="PS50949">
    <property type="entry name" value="HTH_GNTR"/>
    <property type="match status" value="1"/>
</dbReference>
<dbReference type="Proteomes" id="UP000005845">
    <property type="component" value="Unassembled WGS sequence"/>
</dbReference>
<evidence type="ECO:0000259" key="4">
    <source>
        <dbReference type="PROSITE" id="PS50949"/>
    </source>
</evidence>
<feature type="domain" description="HTH gntR-type" evidence="4">
    <location>
        <begin position="7"/>
        <end position="74"/>
    </location>
</feature>
<dbReference type="InterPro" id="IPR036390">
    <property type="entry name" value="WH_DNA-bd_sf"/>
</dbReference>
<evidence type="ECO:0000313" key="5">
    <source>
        <dbReference type="EMBL" id="GAB39860.1"/>
    </source>
</evidence>
<evidence type="ECO:0000256" key="1">
    <source>
        <dbReference type="ARBA" id="ARBA00023015"/>
    </source>
</evidence>
<proteinExistence type="predicted"/>
<dbReference type="GO" id="GO:0003700">
    <property type="term" value="F:DNA-binding transcription factor activity"/>
    <property type="evidence" value="ECO:0007669"/>
    <property type="project" value="InterPro"/>
</dbReference>
<dbReference type="eggNOG" id="COG1802">
    <property type="taxonomic scope" value="Bacteria"/>
</dbReference>
<keyword evidence="1" id="KW-0805">Transcription regulation</keyword>
<dbReference type="EMBL" id="BAFC01000080">
    <property type="protein sequence ID" value="GAB39860.1"/>
    <property type="molecule type" value="Genomic_DNA"/>
</dbReference>
<dbReference type="PANTHER" id="PTHR43537">
    <property type="entry name" value="TRANSCRIPTIONAL REGULATOR, GNTR FAMILY"/>
    <property type="match status" value="1"/>
</dbReference>
<keyword evidence="3" id="KW-0804">Transcription</keyword>
<evidence type="ECO:0000256" key="3">
    <source>
        <dbReference type="ARBA" id="ARBA00023163"/>
    </source>
</evidence>
<keyword evidence="6" id="KW-1185">Reference proteome</keyword>
<evidence type="ECO:0000256" key="2">
    <source>
        <dbReference type="ARBA" id="ARBA00023125"/>
    </source>
</evidence>
<reference evidence="5 6" key="1">
    <citation type="submission" date="2012-02" db="EMBL/GenBank/DDBJ databases">
        <title>Whole genome shotgun sequence of Gordonia sputi NBRC 100414.</title>
        <authorList>
            <person name="Yoshida I."/>
            <person name="Hosoyama A."/>
            <person name="Tsuchikane K."/>
            <person name="Katsumata H."/>
            <person name="Yamazaki S."/>
            <person name="Fujita N."/>
        </authorList>
    </citation>
    <scope>NUCLEOTIDE SEQUENCE [LARGE SCALE GENOMIC DNA]</scope>
    <source>
        <strain evidence="5 6">NBRC 100414</strain>
    </source>
</reference>
<organism evidence="5 6">
    <name type="scientific">Gordonia sputi NBRC 100414</name>
    <dbReference type="NCBI Taxonomy" id="1089453"/>
    <lineage>
        <taxon>Bacteria</taxon>
        <taxon>Bacillati</taxon>
        <taxon>Actinomycetota</taxon>
        <taxon>Actinomycetes</taxon>
        <taxon>Mycobacteriales</taxon>
        <taxon>Gordoniaceae</taxon>
        <taxon>Gordonia</taxon>
    </lineage>
</organism>
<dbReference type="PANTHER" id="PTHR43537:SF24">
    <property type="entry name" value="GLUCONATE OPERON TRANSCRIPTIONAL REPRESSOR"/>
    <property type="match status" value="1"/>
</dbReference>
<dbReference type="SUPFAM" id="SSF48008">
    <property type="entry name" value="GntR ligand-binding domain-like"/>
    <property type="match status" value="1"/>
</dbReference>
<dbReference type="SMART" id="SM00895">
    <property type="entry name" value="FCD"/>
    <property type="match status" value="1"/>
</dbReference>
<gene>
    <name evidence="5" type="ORF">GOSPT_080_00760</name>
</gene>
<accession>H5U2A2</accession>
<dbReference type="Pfam" id="PF00392">
    <property type="entry name" value="GntR"/>
    <property type="match status" value="1"/>
</dbReference>
<name>H5U2A2_9ACTN</name>
<dbReference type="RefSeq" id="WP_005206736.1">
    <property type="nucleotide sequence ID" value="NZ_BAFC01000080.1"/>
</dbReference>
<dbReference type="InterPro" id="IPR000524">
    <property type="entry name" value="Tscrpt_reg_HTH_GntR"/>
</dbReference>
<dbReference type="InterPro" id="IPR036388">
    <property type="entry name" value="WH-like_DNA-bd_sf"/>
</dbReference>
<keyword evidence="2" id="KW-0238">DNA-binding</keyword>
<evidence type="ECO:0000313" key="6">
    <source>
        <dbReference type="Proteomes" id="UP000005845"/>
    </source>
</evidence>
<dbReference type="Pfam" id="PF07729">
    <property type="entry name" value="FCD"/>
    <property type="match status" value="1"/>
</dbReference>
<dbReference type="SUPFAM" id="SSF46785">
    <property type="entry name" value="Winged helix' DNA-binding domain"/>
    <property type="match status" value="1"/>
</dbReference>
<protein>
    <submittedName>
        <fullName evidence="5">Putative GntR family transcriptional regulator</fullName>
    </submittedName>
</protein>
<dbReference type="GO" id="GO:0003677">
    <property type="term" value="F:DNA binding"/>
    <property type="evidence" value="ECO:0007669"/>
    <property type="project" value="UniProtKB-KW"/>
</dbReference>
<dbReference type="InterPro" id="IPR008920">
    <property type="entry name" value="TF_FadR/GntR_C"/>
</dbReference>
<dbReference type="SMART" id="SM00345">
    <property type="entry name" value="HTH_GNTR"/>
    <property type="match status" value="1"/>
</dbReference>
<dbReference type="Gene3D" id="1.20.120.530">
    <property type="entry name" value="GntR ligand-binding domain-like"/>
    <property type="match status" value="1"/>
</dbReference>